<evidence type="ECO:0000313" key="2">
    <source>
        <dbReference type="Proteomes" id="UP000300879"/>
    </source>
</evidence>
<dbReference type="Pfam" id="PF08868">
    <property type="entry name" value="YugN"/>
    <property type="match status" value="1"/>
</dbReference>
<dbReference type="SUPFAM" id="SSF160755">
    <property type="entry name" value="YugN-like"/>
    <property type="match status" value="1"/>
</dbReference>
<evidence type="ECO:0000313" key="1">
    <source>
        <dbReference type="EMBL" id="QCT02345.1"/>
    </source>
</evidence>
<protein>
    <recommendedName>
        <fullName evidence="3">YugN-like family protein</fullName>
    </recommendedName>
</protein>
<dbReference type="Gene3D" id="3.30.310.100">
    <property type="entry name" value="YugN-like"/>
    <property type="match status" value="1"/>
</dbReference>
<reference evidence="1 2" key="1">
    <citation type="submission" date="2019-05" db="EMBL/GenBank/DDBJ databases">
        <authorList>
            <person name="Chen C."/>
        </authorList>
    </citation>
    <scope>NUCLEOTIDE SEQUENCE [LARGE SCALE GENOMIC DNA]</scope>
    <source>
        <strain evidence="1 2">HB172198</strain>
    </source>
</reference>
<proteinExistence type="predicted"/>
<organism evidence="1 2">
    <name type="scientific">Paenibacillus algicola</name>
    <dbReference type="NCBI Taxonomy" id="2565926"/>
    <lineage>
        <taxon>Bacteria</taxon>
        <taxon>Bacillati</taxon>
        <taxon>Bacillota</taxon>
        <taxon>Bacilli</taxon>
        <taxon>Bacillales</taxon>
        <taxon>Paenibacillaceae</taxon>
        <taxon>Paenibacillus</taxon>
    </lineage>
</organism>
<dbReference type="InterPro" id="IPR014967">
    <property type="entry name" value="Uncharacterised_YugN-like"/>
</dbReference>
<name>A0A4P8XJ01_9BACL</name>
<evidence type="ECO:0008006" key="3">
    <source>
        <dbReference type="Google" id="ProtNLM"/>
    </source>
</evidence>
<dbReference type="KEGG" id="palo:E6C60_1629"/>
<dbReference type="RefSeq" id="WP_138225394.1">
    <property type="nucleotide sequence ID" value="NZ_CP040396.1"/>
</dbReference>
<gene>
    <name evidence="1" type="ORF">E6C60_1629</name>
</gene>
<dbReference type="OrthoDB" id="2679642at2"/>
<sequence>MIFKDTGLDGLKSDLAYMDESAEKVGFIRWQWEYYRATYDFKIEDRKNETDYYLRINTRAIEGKLEKPDTVLQIEAVYLGKATFPHGLEYDSAPPSAVLNIANGKLQQLKTLLEA</sequence>
<dbReference type="EMBL" id="CP040396">
    <property type="protein sequence ID" value="QCT02345.1"/>
    <property type="molecule type" value="Genomic_DNA"/>
</dbReference>
<keyword evidence="2" id="KW-1185">Reference proteome</keyword>
<dbReference type="InterPro" id="IPR036491">
    <property type="entry name" value="YugN-like_sf"/>
</dbReference>
<dbReference type="AlphaFoldDB" id="A0A4P8XJ01"/>
<accession>A0A4P8XJ01</accession>
<dbReference type="Proteomes" id="UP000300879">
    <property type="component" value="Chromosome"/>
</dbReference>